<dbReference type="InterPro" id="IPR044868">
    <property type="entry name" value="Rpn13/ADRM1_Pru"/>
</dbReference>
<evidence type="ECO:0000256" key="1">
    <source>
        <dbReference type="ARBA" id="ARBA00004123"/>
    </source>
</evidence>
<protein>
    <recommendedName>
        <fullName evidence="6">Pru domain-containing protein</fullName>
    </recommendedName>
</protein>
<keyword evidence="8" id="KW-1185">Reference proteome</keyword>
<dbReference type="Proteomes" id="UP000310189">
    <property type="component" value="Unassembled WGS sequence"/>
</dbReference>
<dbReference type="InterPro" id="IPR038633">
    <property type="entry name" value="Rpn13/ADRM1_Pru_sf"/>
</dbReference>
<comment type="caution">
    <text evidence="7">The sequence shown here is derived from an EMBL/GenBank/DDBJ whole genome shotgun (WGS) entry which is preliminary data.</text>
</comment>
<sequence>MAIVALRAGRGFRAGESNRVEFLPDKGQIEVDVQDGLARFCWRSRATDSLEEELMLFPQDSKLERVTEEPTGRTFKLSFASSQAIHFFYLQSQRSEAYKARLPETVNSIIDDPENASNVPKLPTEAYIREHPEEFNDGAQSMETD</sequence>
<dbReference type="GO" id="GO:0005737">
    <property type="term" value="C:cytoplasm"/>
    <property type="evidence" value="ECO:0007669"/>
    <property type="project" value="UniProtKB-SubCell"/>
</dbReference>
<dbReference type="EMBL" id="SPNW01000055">
    <property type="protein sequence ID" value="TIA87438.1"/>
    <property type="molecule type" value="Genomic_DNA"/>
</dbReference>
<keyword evidence="5" id="KW-0539">Nucleus</keyword>
<comment type="subcellular location">
    <subcellularLocation>
        <location evidence="2">Cytoplasm</location>
    </subcellularLocation>
    <subcellularLocation>
        <location evidence="1">Nucleus</location>
    </subcellularLocation>
</comment>
<proteinExistence type="predicted"/>
<evidence type="ECO:0000256" key="2">
    <source>
        <dbReference type="ARBA" id="ARBA00004496"/>
    </source>
</evidence>
<reference evidence="7 8" key="1">
    <citation type="submission" date="2019-03" db="EMBL/GenBank/DDBJ databases">
        <title>Sequencing 23 genomes of Wallemia ichthyophaga.</title>
        <authorList>
            <person name="Gostincar C."/>
        </authorList>
    </citation>
    <scope>NUCLEOTIDE SEQUENCE [LARGE SCALE GENOMIC DNA]</scope>
    <source>
        <strain evidence="7 8">EXF-5753</strain>
    </source>
</reference>
<feature type="domain" description="Pru" evidence="6">
    <location>
        <begin position="1"/>
        <end position="113"/>
    </location>
</feature>
<evidence type="ECO:0000256" key="3">
    <source>
        <dbReference type="ARBA" id="ARBA00022490"/>
    </source>
</evidence>
<evidence type="ECO:0000313" key="8">
    <source>
        <dbReference type="Proteomes" id="UP000310189"/>
    </source>
</evidence>
<dbReference type="PROSITE" id="PS51917">
    <property type="entry name" value="PRU"/>
    <property type="match status" value="1"/>
</dbReference>
<keyword evidence="3" id="KW-0963">Cytoplasm</keyword>
<gene>
    <name evidence="7" type="ORF">E3P99_03173</name>
</gene>
<dbReference type="GO" id="GO:0005634">
    <property type="term" value="C:nucleus"/>
    <property type="evidence" value="ECO:0007669"/>
    <property type="project" value="UniProtKB-SubCell"/>
</dbReference>
<dbReference type="GO" id="GO:0061133">
    <property type="term" value="F:endopeptidase activator activity"/>
    <property type="evidence" value="ECO:0007669"/>
    <property type="project" value="TreeGrafter"/>
</dbReference>
<evidence type="ECO:0000256" key="5">
    <source>
        <dbReference type="ARBA" id="ARBA00023242"/>
    </source>
</evidence>
<dbReference type="GO" id="GO:0008541">
    <property type="term" value="C:proteasome regulatory particle, lid subcomplex"/>
    <property type="evidence" value="ECO:0007669"/>
    <property type="project" value="TreeGrafter"/>
</dbReference>
<dbReference type="GO" id="GO:0070628">
    <property type="term" value="F:proteasome binding"/>
    <property type="evidence" value="ECO:0007669"/>
    <property type="project" value="TreeGrafter"/>
</dbReference>
<dbReference type="OrthoDB" id="340431at2759"/>
<name>A0A4T0FH97_9BASI</name>
<evidence type="ECO:0000313" key="7">
    <source>
        <dbReference type="EMBL" id="TIA87438.1"/>
    </source>
</evidence>
<accession>A0A4T0FH97</accession>
<evidence type="ECO:0000259" key="6">
    <source>
        <dbReference type="PROSITE" id="PS51917"/>
    </source>
</evidence>
<dbReference type="PANTHER" id="PTHR12225:SF0">
    <property type="entry name" value="PROTEASOMAL UBIQUITIN RECEPTOR ADRM1"/>
    <property type="match status" value="1"/>
</dbReference>
<keyword evidence="4" id="KW-0647">Proteasome</keyword>
<dbReference type="InterPro" id="IPR006773">
    <property type="entry name" value="Rpn13/ADRM1"/>
</dbReference>
<evidence type="ECO:0000256" key="4">
    <source>
        <dbReference type="ARBA" id="ARBA00022942"/>
    </source>
</evidence>
<dbReference type="AlphaFoldDB" id="A0A4T0FH97"/>
<organism evidence="7 8">
    <name type="scientific">Wallemia hederae</name>
    <dbReference type="NCBI Taxonomy" id="1540922"/>
    <lineage>
        <taxon>Eukaryota</taxon>
        <taxon>Fungi</taxon>
        <taxon>Dikarya</taxon>
        <taxon>Basidiomycota</taxon>
        <taxon>Wallemiomycotina</taxon>
        <taxon>Wallemiomycetes</taxon>
        <taxon>Wallemiales</taxon>
        <taxon>Wallemiaceae</taxon>
        <taxon>Wallemia</taxon>
    </lineage>
</organism>
<dbReference type="Pfam" id="PF04683">
    <property type="entry name" value="Rpn13_ADRM1_Pru"/>
    <property type="match status" value="1"/>
</dbReference>
<dbReference type="PANTHER" id="PTHR12225">
    <property type="entry name" value="ADHESION REGULATING MOLECULE 1 110 KDA CELL MEMBRANE GLYCOPROTEIN"/>
    <property type="match status" value="1"/>
</dbReference>
<dbReference type="Gene3D" id="2.30.29.70">
    <property type="entry name" value="Proteasomal ubiquitin receptor Rpn13/ADRM1"/>
    <property type="match status" value="1"/>
</dbReference>